<dbReference type="Proteomes" id="UP001166293">
    <property type="component" value="Unassembled WGS sequence"/>
</dbReference>
<gene>
    <name evidence="2" type="ORF">KUH32_14880</name>
</gene>
<evidence type="ECO:0000256" key="1">
    <source>
        <dbReference type="SAM" id="MobiDB-lite"/>
    </source>
</evidence>
<reference evidence="2" key="1">
    <citation type="submission" date="2021-06" db="EMBL/GenBank/DDBJ databases">
        <title>Thalassococcus sp. CAU 1522 isolated from sea sand, Republic of Korea.</title>
        <authorList>
            <person name="Kim W."/>
        </authorList>
    </citation>
    <scope>NUCLEOTIDE SEQUENCE</scope>
    <source>
        <strain evidence="2">CAU 1522</strain>
    </source>
</reference>
<protein>
    <submittedName>
        <fullName evidence="2">Uncharacterized protein</fullName>
    </submittedName>
</protein>
<dbReference type="EMBL" id="JAHRWL010000002">
    <property type="protein sequence ID" value="MBV2361047.1"/>
    <property type="molecule type" value="Genomic_DNA"/>
</dbReference>
<feature type="compositionally biased region" description="Basic and acidic residues" evidence="1">
    <location>
        <begin position="150"/>
        <end position="161"/>
    </location>
</feature>
<proteinExistence type="predicted"/>
<dbReference type="RefSeq" id="WP_217779386.1">
    <property type="nucleotide sequence ID" value="NZ_JAHRWL010000002.1"/>
</dbReference>
<evidence type="ECO:0000313" key="3">
    <source>
        <dbReference type="Proteomes" id="UP001166293"/>
    </source>
</evidence>
<accession>A0ABS6NAK8</accession>
<evidence type="ECO:0000313" key="2">
    <source>
        <dbReference type="EMBL" id="MBV2361047.1"/>
    </source>
</evidence>
<sequence length="161" mass="18456">MRFFDHTLYFQVSRGLGQGPQFGERCLRHTQQLQGIGLVSLDKRHDERRAIPGPDDQFGHFQTDIRRGINDKHGFGVVSDENLGRLCLKCHRSGVIPVETRHSGQIEQLFLARPIIGMFPVVFECRFRFGKFRETGKAHDDKAQTGQNTEFHRHDSAPETV</sequence>
<organism evidence="2 3">
    <name type="scientific">Thalassococcus arenae</name>
    <dbReference type="NCBI Taxonomy" id="2851652"/>
    <lineage>
        <taxon>Bacteria</taxon>
        <taxon>Pseudomonadati</taxon>
        <taxon>Pseudomonadota</taxon>
        <taxon>Alphaproteobacteria</taxon>
        <taxon>Rhodobacterales</taxon>
        <taxon>Roseobacteraceae</taxon>
        <taxon>Thalassococcus</taxon>
    </lineage>
</organism>
<keyword evidence="3" id="KW-1185">Reference proteome</keyword>
<name>A0ABS6NAK8_9RHOB</name>
<feature type="region of interest" description="Disordered" evidence="1">
    <location>
        <begin position="136"/>
        <end position="161"/>
    </location>
</feature>
<comment type="caution">
    <text evidence="2">The sequence shown here is derived from an EMBL/GenBank/DDBJ whole genome shotgun (WGS) entry which is preliminary data.</text>
</comment>